<dbReference type="Gene3D" id="3.50.50.60">
    <property type="entry name" value="FAD/NAD(P)-binding domain"/>
    <property type="match status" value="2"/>
</dbReference>
<dbReference type="EMBL" id="BART01030704">
    <property type="protein sequence ID" value="GAH18358.1"/>
    <property type="molecule type" value="Genomic_DNA"/>
</dbReference>
<dbReference type="PANTHER" id="PTHR42783">
    <property type="entry name" value="GLUTAMATE SYNTHASE [NADPH] SMALL CHAIN"/>
    <property type="match status" value="1"/>
</dbReference>
<organism evidence="2">
    <name type="scientific">marine sediment metagenome</name>
    <dbReference type="NCBI Taxonomy" id="412755"/>
    <lineage>
        <taxon>unclassified sequences</taxon>
        <taxon>metagenomes</taxon>
        <taxon>ecological metagenomes</taxon>
    </lineage>
</organism>
<dbReference type="InterPro" id="IPR036188">
    <property type="entry name" value="FAD/NAD-bd_sf"/>
</dbReference>
<proteinExistence type="predicted"/>
<dbReference type="Pfam" id="PF07992">
    <property type="entry name" value="Pyr_redox_2"/>
    <property type="match status" value="1"/>
</dbReference>
<feature type="non-terminal residue" evidence="2">
    <location>
        <position position="230"/>
    </location>
</feature>
<sequence>MAASISIEPALIIARARAEMPAVSTEVDEAEREGVKLHILAAPVRVLAKDDRVTAIQCIRMELGEPDASGRRRPVPIEGSEFDMDVDSVIMAIGQGVDKAMLPHELEYTGGGTLVVDPVTLQTNIEGVFAGGDVVSGPADVIAAVAAGKEVAISIDRYLRGVDLKEGRPTPVKRVKEVSKEGVEAKARQAMPRLDPEKRGGFAEVELGFDEKAAIAVMVERRRVKGIIAS</sequence>
<evidence type="ECO:0000259" key="1">
    <source>
        <dbReference type="Pfam" id="PF07992"/>
    </source>
</evidence>
<dbReference type="InterPro" id="IPR023753">
    <property type="entry name" value="FAD/NAD-binding_dom"/>
</dbReference>
<gene>
    <name evidence="2" type="ORF">S01H4_53516</name>
</gene>
<accession>X1FC68</accession>
<protein>
    <recommendedName>
        <fullName evidence="1">FAD/NAD(P)-binding domain-containing protein</fullName>
    </recommendedName>
</protein>
<feature type="domain" description="FAD/NAD(P)-binding" evidence="1">
    <location>
        <begin position="28"/>
        <end position="148"/>
    </location>
</feature>
<dbReference type="AlphaFoldDB" id="X1FC68"/>
<dbReference type="SUPFAM" id="SSF51905">
    <property type="entry name" value="FAD/NAD(P)-binding domain"/>
    <property type="match status" value="1"/>
</dbReference>
<name>X1FC68_9ZZZZ</name>
<evidence type="ECO:0000313" key="2">
    <source>
        <dbReference type="EMBL" id="GAH18358.1"/>
    </source>
</evidence>
<dbReference type="PANTHER" id="PTHR42783:SF3">
    <property type="entry name" value="GLUTAMATE SYNTHASE [NADPH] SMALL CHAIN-RELATED"/>
    <property type="match status" value="1"/>
</dbReference>
<comment type="caution">
    <text evidence="2">The sequence shown here is derived from an EMBL/GenBank/DDBJ whole genome shotgun (WGS) entry which is preliminary data.</text>
</comment>
<dbReference type="GO" id="GO:0016491">
    <property type="term" value="F:oxidoreductase activity"/>
    <property type="evidence" value="ECO:0007669"/>
    <property type="project" value="InterPro"/>
</dbReference>
<reference evidence="2" key="1">
    <citation type="journal article" date="2014" name="Front. Microbiol.">
        <title>High frequency of phylogenetically diverse reductive dehalogenase-homologous genes in deep subseafloor sedimentary metagenomes.</title>
        <authorList>
            <person name="Kawai M."/>
            <person name="Futagami T."/>
            <person name="Toyoda A."/>
            <person name="Takaki Y."/>
            <person name="Nishi S."/>
            <person name="Hori S."/>
            <person name="Arai W."/>
            <person name="Tsubouchi T."/>
            <person name="Morono Y."/>
            <person name="Uchiyama I."/>
            <person name="Ito T."/>
            <person name="Fujiyama A."/>
            <person name="Inagaki F."/>
            <person name="Takami H."/>
        </authorList>
    </citation>
    <scope>NUCLEOTIDE SEQUENCE</scope>
    <source>
        <strain evidence="2">Expedition CK06-06</strain>
    </source>
</reference>